<evidence type="ECO:0000313" key="10">
    <source>
        <dbReference type="Proteomes" id="UP001375743"/>
    </source>
</evidence>
<evidence type="ECO:0000313" key="9">
    <source>
        <dbReference type="EMBL" id="MEK0083110.1"/>
    </source>
</evidence>
<gene>
    <name evidence="9" type="ORF">U1T56_08100</name>
</gene>
<dbReference type="EMBL" id="JBBLZC010000006">
    <property type="protein sequence ID" value="MEK0083110.1"/>
    <property type="molecule type" value="Genomic_DNA"/>
</dbReference>
<feature type="transmembrane region" description="Helical" evidence="7">
    <location>
        <begin position="85"/>
        <end position="107"/>
    </location>
</feature>
<protein>
    <submittedName>
        <fullName evidence="9">ABC transporter permease subunit</fullName>
    </submittedName>
</protein>
<dbReference type="InterPro" id="IPR035906">
    <property type="entry name" value="MetI-like_sf"/>
</dbReference>
<name>A0ABU8XPG5_9PROT</name>
<evidence type="ECO:0000256" key="1">
    <source>
        <dbReference type="ARBA" id="ARBA00004651"/>
    </source>
</evidence>
<comment type="caution">
    <text evidence="9">The sequence shown here is derived from an EMBL/GenBank/DDBJ whole genome shotgun (WGS) entry which is preliminary data.</text>
</comment>
<dbReference type="Proteomes" id="UP001375743">
    <property type="component" value="Unassembled WGS sequence"/>
</dbReference>
<keyword evidence="5 7" id="KW-1133">Transmembrane helix</keyword>
<proteinExistence type="inferred from homology"/>
<evidence type="ECO:0000256" key="2">
    <source>
        <dbReference type="ARBA" id="ARBA00022448"/>
    </source>
</evidence>
<comment type="subcellular location">
    <subcellularLocation>
        <location evidence="1 7">Cell membrane</location>
        <topology evidence="1 7">Multi-pass membrane protein</topology>
    </subcellularLocation>
</comment>
<feature type="transmembrane region" description="Helical" evidence="7">
    <location>
        <begin position="119"/>
        <end position="139"/>
    </location>
</feature>
<evidence type="ECO:0000256" key="3">
    <source>
        <dbReference type="ARBA" id="ARBA00022475"/>
    </source>
</evidence>
<comment type="similarity">
    <text evidence="7">Belongs to the binding-protein-dependent transport system permease family.</text>
</comment>
<feature type="domain" description="ABC transmembrane type-1" evidence="8">
    <location>
        <begin position="81"/>
        <end position="263"/>
    </location>
</feature>
<keyword evidence="10" id="KW-1185">Reference proteome</keyword>
<evidence type="ECO:0000256" key="7">
    <source>
        <dbReference type="RuleBase" id="RU363032"/>
    </source>
</evidence>
<dbReference type="InterPro" id="IPR000515">
    <property type="entry name" value="MetI-like"/>
</dbReference>
<accession>A0ABU8XPG5</accession>
<keyword evidence="6 7" id="KW-0472">Membrane</keyword>
<keyword evidence="4 7" id="KW-0812">Transmembrane</keyword>
<evidence type="ECO:0000256" key="5">
    <source>
        <dbReference type="ARBA" id="ARBA00022989"/>
    </source>
</evidence>
<keyword evidence="2 7" id="KW-0813">Transport</keyword>
<dbReference type="SUPFAM" id="SSF161098">
    <property type="entry name" value="MetI-like"/>
    <property type="match status" value="1"/>
</dbReference>
<feature type="transmembrane region" description="Helical" evidence="7">
    <location>
        <begin position="31"/>
        <end position="53"/>
    </location>
</feature>
<dbReference type="Gene3D" id="1.10.3720.10">
    <property type="entry name" value="MetI-like"/>
    <property type="match status" value="1"/>
</dbReference>
<sequence>MARSLAPTEPAPSATITGDAALARGTGLRRVLVPVLSLLLLLALWQAGAMLAANPRLMPPPAAVLRAIAAETASGELPWHLGITLLRVAASFVLAMGIGIVIGLVMGRVRLADELGQPWLVFFLNLPALVTIILCYIWIGLVETAAVAAVALNKIPNVVVTVREGARALDKGLLEMAEVFEVPWRRRIEHVVLPQLYPYLAVAARSGLALIWKIVLVVELLGRSNGVGFQLGVFFQMFDVAGILAYALSFIVVVQLIEWGILQPLERRVNRWRR</sequence>
<dbReference type="Pfam" id="PF00528">
    <property type="entry name" value="BPD_transp_1"/>
    <property type="match status" value="1"/>
</dbReference>
<evidence type="ECO:0000259" key="8">
    <source>
        <dbReference type="PROSITE" id="PS50928"/>
    </source>
</evidence>
<reference evidence="9 10" key="1">
    <citation type="submission" date="2024-01" db="EMBL/GenBank/DDBJ databases">
        <title>Multi-omics insights into the function and evolution of sodium benzoate biodegradation pathways in Benzoatithermus flavus gen. nov., sp. nov. from hot spring.</title>
        <authorList>
            <person name="Hu C.-J."/>
            <person name="Li W.-J."/>
        </authorList>
    </citation>
    <scope>NUCLEOTIDE SEQUENCE [LARGE SCALE GENOMIC DNA]</scope>
    <source>
        <strain evidence="9 10">SYSU G07066</strain>
    </source>
</reference>
<dbReference type="RefSeq" id="WP_418158956.1">
    <property type="nucleotide sequence ID" value="NZ_JBBLZC010000006.1"/>
</dbReference>
<feature type="transmembrane region" description="Helical" evidence="7">
    <location>
        <begin position="233"/>
        <end position="257"/>
    </location>
</feature>
<evidence type="ECO:0000256" key="4">
    <source>
        <dbReference type="ARBA" id="ARBA00022692"/>
    </source>
</evidence>
<dbReference type="CDD" id="cd06261">
    <property type="entry name" value="TM_PBP2"/>
    <property type="match status" value="1"/>
</dbReference>
<dbReference type="PROSITE" id="PS50928">
    <property type="entry name" value="ABC_TM1"/>
    <property type="match status" value="1"/>
</dbReference>
<keyword evidence="3" id="KW-1003">Cell membrane</keyword>
<dbReference type="PANTHER" id="PTHR30151">
    <property type="entry name" value="ALKANE SULFONATE ABC TRANSPORTER-RELATED, MEMBRANE SUBUNIT"/>
    <property type="match status" value="1"/>
</dbReference>
<evidence type="ECO:0000256" key="6">
    <source>
        <dbReference type="ARBA" id="ARBA00023136"/>
    </source>
</evidence>
<dbReference type="PANTHER" id="PTHR30151:SF38">
    <property type="entry name" value="ALIPHATIC SULFONATES TRANSPORT PERMEASE PROTEIN SSUC-RELATED"/>
    <property type="match status" value="1"/>
</dbReference>
<organism evidence="9 10">
    <name type="scientific">Benzoatithermus flavus</name>
    <dbReference type="NCBI Taxonomy" id="3108223"/>
    <lineage>
        <taxon>Bacteria</taxon>
        <taxon>Pseudomonadati</taxon>
        <taxon>Pseudomonadota</taxon>
        <taxon>Alphaproteobacteria</taxon>
        <taxon>Geminicoccales</taxon>
        <taxon>Geminicoccaceae</taxon>
        <taxon>Benzoatithermus</taxon>
    </lineage>
</organism>